<name>A0A0P1ETQ5_9RHOB</name>
<organism evidence="7 8">
    <name type="scientific">Shimia marina</name>
    <dbReference type="NCBI Taxonomy" id="321267"/>
    <lineage>
        <taxon>Bacteria</taxon>
        <taxon>Pseudomonadati</taxon>
        <taxon>Pseudomonadota</taxon>
        <taxon>Alphaproteobacteria</taxon>
        <taxon>Rhodobacterales</taxon>
        <taxon>Roseobacteraceae</taxon>
    </lineage>
</organism>
<keyword evidence="4 6" id="KW-1133">Transmembrane helix</keyword>
<evidence type="ECO:0000256" key="5">
    <source>
        <dbReference type="ARBA" id="ARBA00023136"/>
    </source>
</evidence>
<evidence type="ECO:0000313" key="7">
    <source>
        <dbReference type="EMBL" id="CUH53737.1"/>
    </source>
</evidence>
<keyword evidence="3 6" id="KW-0812">Transmembrane</keyword>
<comment type="subcellular location">
    <subcellularLocation>
        <location evidence="1">Cell membrane</location>
        <topology evidence="1">Multi-pass membrane protein</topology>
    </subcellularLocation>
</comment>
<accession>A0A0P1ETQ5</accession>
<dbReference type="Proteomes" id="UP000054823">
    <property type="component" value="Unassembled WGS sequence"/>
</dbReference>
<feature type="transmembrane region" description="Helical" evidence="6">
    <location>
        <begin position="36"/>
        <end position="53"/>
    </location>
</feature>
<dbReference type="InterPro" id="IPR051461">
    <property type="entry name" value="UPF0750_membrane"/>
</dbReference>
<dbReference type="GO" id="GO:0005886">
    <property type="term" value="C:plasma membrane"/>
    <property type="evidence" value="ECO:0007669"/>
    <property type="project" value="UniProtKB-SubCell"/>
</dbReference>
<dbReference type="PANTHER" id="PTHR33545:SF5">
    <property type="entry name" value="UPF0750 MEMBRANE PROTEIN YITT"/>
    <property type="match status" value="1"/>
</dbReference>
<dbReference type="InterPro" id="IPR003740">
    <property type="entry name" value="YitT"/>
</dbReference>
<gene>
    <name evidence="7" type="ORF">SHM7688_03197</name>
</gene>
<evidence type="ECO:0000256" key="1">
    <source>
        <dbReference type="ARBA" id="ARBA00004651"/>
    </source>
</evidence>
<feature type="transmembrane region" description="Helical" evidence="6">
    <location>
        <begin position="184"/>
        <end position="211"/>
    </location>
</feature>
<protein>
    <recommendedName>
        <fullName evidence="9">YitT family protein</fullName>
    </recommendedName>
</protein>
<feature type="transmembrane region" description="Helical" evidence="6">
    <location>
        <begin position="65"/>
        <end position="85"/>
    </location>
</feature>
<dbReference type="EMBL" id="CYPW01000027">
    <property type="protein sequence ID" value="CUH53737.1"/>
    <property type="molecule type" value="Genomic_DNA"/>
</dbReference>
<dbReference type="PANTHER" id="PTHR33545">
    <property type="entry name" value="UPF0750 MEMBRANE PROTEIN YITT-RELATED"/>
    <property type="match status" value="1"/>
</dbReference>
<evidence type="ECO:0000313" key="8">
    <source>
        <dbReference type="Proteomes" id="UP000054823"/>
    </source>
</evidence>
<evidence type="ECO:0000256" key="4">
    <source>
        <dbReference type="ARBA" id="ARBA00022989"/>
    </source>
</evidence>
<reference evidence="7 8" key="1">
    <citation type="submission" date="2015-09" db="EMBL/GenBank/DDBJ databases">
        <authorList>
            <consortium name="Swine Surveillance"/>
        </authorList>
    </citation>
    <scope>NUCLEOTIDE SEQUENCE [LARGE SCALE GENOMIC DNA]</scope>
    <source>
        <strain evidence="7 8">CECT 7688</strain>
    </source>
</reference>
<evidence type="ECO:0000256" key="6">
    <source>
        <dbReference type="SAM" id="Phobius"/>
    </source>
</evidence>
<keyword evidence="8" id="KW-1185">Reference proteome</keyword>
<evidence type="ECO:0008006" key="9">
    <source>
        <dbReference type="Google" id="ProtNLM"/>
    </source>
</evidence>
<evidence type="ECO:0000256" key="2">
    <source>
        <dbReference type="ARBA" id="ARBA00022475"/>
    </source>
</evidence>
<feature type="transmembrane region" description="Helical" evidence="6">
    <location>
        <begin position="131"/>
        <end position="164"/>
    </location>
</feature>
<keyword evidence="2" id="KW-1003">Cell membrane</keyword>
<sequence length="223" mass="24201">MRLTHWTPCPSLSHMLLMVSFLDSPTPEHHSLFEDIQGLIVGTLLVSLAVTFLQNSSLFTGQIAGLALVASKALGVPFSAFFFLFNLPFYVIAYIRMGLAFTLKTFLAVGLMSLWTYLIPSFLTISQLTPLVAAILAGVTAGSGLIALFRHGATLGGVGIVAVWLQDTKGIKAGWVQLGFDFCVFALALSFFDMHAVVFSLIGAAITNIMIATNHRRDRYIAR</sequence>
<evidence type="ECO:0000256" key="3">
    <source>
        <dbReference type="ARBA" id="ARBA00022692"/>
    </source>
</evidence>
<keyword evidence="5 6" id="KW-0472">Membrane</keyword>
<dbReference type="Pfam" id="PF02588">
    <property type="entry name" value="YitT_membrane"/>
    <property type="match status" value="1"/>
</dbReference>
<proteinExistence type="predicted"/>
<dbReference type="STRING" id="321267.SHM7688_03197"/>
<dbReference type="AlphaFoldDB" id="A0A0P1ETQ5"/>